<evidence type="ECO:0000313" key="6">
    <source>
        <dbReference type="Proteomes" id="UP001378956"/>
    </source>
</evidence>
<dbReference type="SUPFAM" id="SSF52540">
    <property type="entry name" value="P-loop containing nucleoside triphosphate hydrolases"/>
    <property type="match status" value="1"/>
</dbReference>
<reference evidence="5 6" key="1">
    <citation type="submission" date="2024-03" db="EMBL/GenBank/DDBJ databases">
        <title>Sequence of Lycoming College Course Isolates.</title>
        <authorList>
            <person name="Plotts O."/>
            <person name="Newman J."/>
        </authorList>
    </citation>
    <scope>NUCLEOTIDE SEQUENCE [LARGE SCALE GENOMIC DNA]</scope>
    <source>
        <strain evidence="5 6">CJB-3</strain>
    </source>
</reference>
<evidence type="ECO:0000256" key="1">
    <source>
        <dbReference type="ARBA" id="ARBA00022741"/>
    </source>
</evidence>
<dbReference type="Pfam" id="PF00488">
    <property type="entry name" value="MutS_V"/>
    <property type="match status" value="1"/>
</dbReference>
<accession>A0ABU8NGC5</accession>
<keyword evidence="2" id="KW-0067">ATP-binding</keyword>
<dbReference type="Gene3D" id="1.10.1420.10">
    <property type="match status" value="1"/>
</dbReference>
<name>A0ABU8NGC5_9SPHI</name>
<dbReference type="EMBL" id="JBBEUB010000001">
    <property type="protein sequence ID" value="MEJ2901301.1"/>
    <property type="molecule type" value="Genomic_DNA"/>
</dbReference>
<dbReference type="SMART" id="SM00534">
    <property type="entry name" value="MUTSac"/>
    <property type="match status" value="1"/>
</dbReference>
<dbReference type="InterPro" id="IPR000432">
    <property type="entry name" value="DNA_mismatch_repair_MutS_C"/>
</dbReference>
<keyword evidence="3" id="KW-0238">DNA-binding</keyword>
<gene>
    <name evidence="5" type="ORF">WAE58_02620</name>
</gene>
<sequence>MVPFDIDNQTLNDLEIFESAASEKCIFSFFDFSSTIGGKEKLRSLFNHPQTDIQIIEERKNLIQYLLKYNKTIAFDKESLDFIEFYLRQNDKPNQPAAIDIIGVTSRFFFKNNQQQYLRQRGAQEVLKLIHLLYDFCSELIIENAPELLKSLHNKVHGMIERQADIKHHNQIRPHTFKLFDLEKYDFIIRNSEVTEIKELLGICYSLDAYLSVAKSARTYGLSFPVFNSSKERSIVIKGVFHLFVKHPIPNNIDFSTDKNVCFITGVNMAGKSTLLKSIAISIYLAHLGFPVPAESMETSIFDGLITTINLSDNLNQGYSHFYNEVLRVKQVAQKVTTSNNMVVIFDELFRGTNVKDAYDASLSIITAFSQIRGSFFVISTHIVEVAKELNDNSNINFRFLETRIIDGKPMFTHELKEGITDERMGMWIIENEGIMEILNNMTHCNK</sequence>
<organism evidence="5 6">
    <name type="scientific">Pedobacter panaciterrae</name>
    <dbReference type="NCBI Taxonomy" id="363849"/>
    <lineage>
        <taxon>Bacteria</taxon>
        <taxon>Pseudomonadati</taxon>
        <taxon>Bacteroidota</taxon>
        <taxon>Sphingobacteriia</taxon>
        <taxon>Sphingobacteriales</taxon>
        <taxon>Sphingobacteriaceae</taxon>
        <taxon>Pedobacter</taxon>
    </lineage>
</organism>
<dbReference type="InterPro" id="IPR036187">
    <property type="entry name" value="DNA_mismatch_repair_MutS_sf"/>
</dbReference>
<evidence type="ECO:0000313" key="5">
    <source>
        <dbReference type="EMBL" id="MEJ2901301.1"/>
    </source>
</evidence>
<evidence type="ECO:0000256" key="2">
    <source>
        <dbReference type="ARBA" id="ARBA00022840"/>
    </source>
</evidence>
<dbReference type="PANTHER" id="PTHR11361">
    <property type="entry name" value="DNA MISMATCH REPAIR PROTEIN MUTS FAMILY MEMBER"/>
    <property type="match status" value="1"/>
</dbReference>
<evidence type="ECO:0000256" key="3">
    <source>
        <dbReference type="ARBA" id="ARBA00023125"/>
    </source>
</evidence>
<dbReference type="Proteomes" id="UP001378956">
    <property type="component" value="Unassembled WGS sequence"/>
</dbReference>
<dbReference type="RefSeq" id="WP_337715127.1">
    <property type="nucleotide sequence ID" value="NZ_CBFGNQ010000052.1"/>
</dbReference>
<dbReference type="SUPFAM" id="SSF48334">
    <property type="entry name" value="DNA repair protein MutS, domain III"/>
    <property type="match status" value="1"/>
</dbReference>
<keyword evidence="6" id="KW-1185">Reference proteome</keyword>
<proteinExistence type="predicted"/>
<protein>
    <recommendedName>
        <fullName evidence="4">DNA mismatch repair proteins mutS family domain-containing protein</fullName>
    </recommendedName>
</protein>
<dbReference type="Gene3D" id="3.40.50.300">
    <property type="entry name" value="P-loop containing nucleotide triphosphate hydrolases"/>
    <property type="match status" value="1"/>
</dbReference>
<dbReference type="PANTHER" id="PTHR11361:SF99">
    <property type="entry name" value="DNA MISMATCH REPAIR PROTEIN"/>
    <property type="match status" value="1"/>
</dbReference>
<dbReference type="InterPro" id="IPR027417">
    <property type="entry name" value="P-loop_NTPase"/>
</dbReference>
<keyword evidence="1" id="KW-0547">Nucleotide-binding</keyword>
<feature type="domain" description="DNA mismatch repair proteins mutS family" evidence="4">
    <location>
        <begin position="259"/>
        <end position="447"/>
    </location>
</feature>
<comment type="caution">
    <text evidence="5">The sequence shown here is derived from an EMBL/GenBank/DDBJ whole genome shotgun (WGS) entry which is preliminary data.</text>
</comment>
<evidence type="ECO:0000259" key="4">
    <source>
        <dbReference type="SMART" id="SM00534"/>
    </source>
</evidence>
<dbReference type="InterPro" id="IPR045076">
    <property type="entry name" value="MutS"/>
</dbReference>